<dbReference type="EMBL" id="JBHSDJ010000030">
    <property type="protein sequence ID" value="MFC4247516.1"/>
    <property type="molecule type" value="Genomic_DNA"/>
</dbReference>
<gene>
    <name evidence="1" type="ORF">ACFOZ7_10970</name>
</gene>
<proteinExistence type="predicted"/>
<dbReference type="NCBIfam" id="NF038353">
    <property type="entry name" value="FxLYD_dom"/>
    <property type="match status" value="1"/>
</dbReference>
<organism evidence="1 2">
    <name type="scientific">Natribaculum luteum</name>
    <dbReference type="NCBI Taxonomy" id="1586232"/>
    <lineage>
        <taxon>Archaea</taxon>
        <taxon>Methanobacteriati</taxon>
        <taxon>Methanobacteriota</taxon>
        <taxon>Stenosarchaea group</taxon>
        <taxon>Halobacteria</taxon>
        <taxon>Halobacteriales</taxon>
        <taxon>Natrialbaceae</taxon>
        <taxon>Natribaculum</taxon>
    </lineage>
</organism>
<dbReference type="InterPro" id="IPR047676">
    <property type="entry name" value="FxLYD_dom"/>
</dbReference>
<dbReference type="Proteomes" id="UP001595821">
    <property type="component" value="Unassembled WGS sequence"/>
</dbReference>
<reference evidence="1 2" key="1">
    <citation type="journal article" date="2014" name="Int. J. Syst. Evol. Microbiol.">
        <title>Complete genome sequence of Corynebacterium casei LMG S-19264T (=DSM 44701T), isolated from a smear-ripened cheese.</title>
        <authorList>
            <consortium name="US DOE Joint Genome Institute (JGI-PGF)"/>
            <person name="Walter F."/>
            <person name="Albersmeier A."/>
            <person name="Kalinowski J."/>
            <person name="Ruckert C."/>
        </authorList>
    </citation>
    <scope>NUCLEOTIDE SEQUENCE [LARGE SCALE GENOMIC DNA]</scope>
    <source>
        <strain evidence="1 2">IBRC-M 10912</strain>
    </source>
</reference>
<comment type="caution">
    <text evidence="1">The sequence shown here is derived from an EMBL/GenBank/DDBJ whole genome shotgun (WGS) entry which is preliminary data.</text>
</comment>
<sequence>MKRRAFLVVVAATSGCLDYLEENGNELSDPEDVVIVYDTLGRDDPGTDEERVYVWGVVRNDGDREINYLEIQATFFDENGDAIDSVIEHAEDVTSGEEWTFEIEFPQFGEAAARVADYELEPATSV</sequence>
<dbReference type="PROSITE" id="PS51257">
    <property type="entry name" value="PROKAR_LIPOPROTEIN"/>
    <property type="match status" value="1"/>
</dbReference>
<dbReference type="RefSeq" id="WP_246966528.1">
    <property type="nucleotide sequence ID" value="NZ_CP095397.1"/>
</dbReference>
<dbReference type="AlphaFoldDB" id="A0ABD5P0N2"/>
<accession>A0ABD5P0N2</accession>
<dbReference type="GeneID" id="71854451"/>
<protein>
    <submittedName>
        <fullName evidence="1">FxLYD domain-containing protein</fullName>
    </submittedName>
</protein>
<name>A0ABD5P0N2_9EURY</name>
<evidence type="ECO:0000313" key="1">
    <source>
        <dbReference type="EMBL" id="MFC4247516.1"/>
    </source>
</evidence>
<evidence type="ECO:0000313" key="2">
    <source>
        <dbReference type="Proteomes" id="UP001595821"/>
    </source>
</evidence>